<dbReference type="Pfam" id="PF25917">
    <property type="entry name" value="BSH_RND"/>
    <property type="match status" value="1"/>
</dbReference>
<dbReference type="InterPro" id="IPR058624">
    <property type="entry name" value="MdtA-like_HH"/>
</dbReference>
<comment type="caution">
    <text evidence="5">The sequence shown here is derived from an EMBL/GenBank/DDBJ whole genome shotgun (WGS) entry which is preliminary data.</text>
</comment>
<evidence type="ECO:0000256" key="1">
    <source>
        <dbReference type="ARBA" id="ARBA00009477"/>
    </source>
</evidence>
<dbReference type="PANTHER" id="PTHR30469:SF15">
    <property type="entry name" value="HLYD FAMILY OF SECRETION PROTEINS"/>
    <property type="match status" value="1"/>
</dbReference>
<proteinExistence type="inferred from homology"/>
<dbReference type="InterPro" id="IPR058625">
    <property type="entry name" value="MdtA-like_BSH"/>
</dbReference>
<dbReference type="Proteomes" id="UP001055093">
    <property type="component" value="Unassembled WGS sequence"/>
</dbReference>
<feature type="domain" description="Multidrug resistance protein MdtA-like barrel-sandwich hybrid" evidence="3">
    <location>
        <begin position="90"/>
        <end position="221"/>
    </location>
</feature>
<dbReference type="Gene3D" id="2.40.50.100">
    <property type="match status" value="1"/>
</dbReference>
<dbReference type="PANTHER" id="PTHR30469">
    <property type="entry name" value="MULTIDRUG RESISTANCE PROTEIN MDTA"/>
    <property type="match status" value="1"/>
</dbReference>
<dbReference type="InterPro" id="IPR058792">
    <property type="entry name" value="Beta-barrel_RND_2"/>
</dbReference>
<dbReference type="InterPro" id="IPR006143">
    <property type="entry name" value="RND_pump_MFP"/>
</dbReference>
<evidence type="ECO:0000313" key="6">
    <source>
        <dbReference type="Proteomes" id="UP001055093"/>
    </source>
</evidence>
<organism evidence="5 6">
    <name type="scientific">Methylorubrum suomiense</name>
    <dbReference type="NCBI Taxonomy" id="144191"/>
    <lineage>
        <taxon>Bacteria</taxon>
        <taxon>Pseudomonadati</taxon>
        <taxon>Pseudomonadota</taxon>
        <taxon>Alphaproteobacteria</taxon>
        <taxon>Hyphomicrobiales</taxon>
        <taxon>Methylobacteriaceae</taxon>
        <taxon>Methylorubrum</taxon>
    </lineage>
</organism>
<evidence type="ECO:0000259" key="4">
    <source>
        <dbReference type="Pfam" id="PF25954"/>
    </source>
</evidence>
<keyword evidence="6" id="KW-1185">Reference proteome</keyword>
<dbReference type="Gene3D" id="1.10.287.470">
    <property type="entry name" value="Helix hairpin bin"/>
    <property type="match status" value="1"/>
</dbReference>
<sequence length="392" mass="41499">MTRGPLFPTSSAAIMPPVPRPRASVELSRGTARFASLALLPLALAACQPSQEEPGPPPVRPVLTALAEPTESVLFGPFAGTVEPRYQSQLGFQIGGRVVARDVTVGDVVKKGQRLAALDPIVSRFDLTRAEAELADAQAQSENAAATEARTRRLTEGGNVTQAQLDAAVARRDTAQARLAQASASLQKARDQIGYTELHADFDGVVTQRLAEIGQVVSPGQGIVTLARPETREAVVDIPETLVGAMPQDGVFTVALQSAPEVTARGRVREIAPFADTGTRTRRIRMTLEHPGPAFRLGATITVSLIRPTARRFLLPATALLDADGRRSVWIVSEAAGGQRQVTRRDVTLAAEPDGGPRIAVGGGLQPGERIVVAGVRSLSDGQSVRLPDEPR</sequence>
<dbReference type="SUPFAM" id="SSF111369">
    <property type="entry name" value="HlyD-like secretion proteins"/>
    <property type="match status" value="1"/>
</dbReference>
<dbReference type="NCBIfam" id="TIGR01730">
    <property type="entry name" value="RND_mfp"/>
    <property type="match status" value="1"/>
</dbReference>
<dbReference type="Pfam" id="PF25876">
    <property type="entry name" value="HH_MFP_RND"/>
    <property type="match status" value="1"/>
</dbReference>
<reference evidence="5" key="2">
    <citation type="submission" date="2021-08" db="EMBL/GenBank/DDBJ databases">
        <authorList>
            <person name="Tani A."/>
            <person name="Ola A."/>
            <person name="Ogura Y."/>
            <person name="Katsura K."/>
            <person name="Hayashi T."/>
        </authorList>
    </citation>
    <scope>NUCLEOTIDE SEQUENCE</scope>
    <source>
        <strain evidence="5">DSM 14458</strain>
    </source>
</reference>
<accession>A0ABQ4UUB7</accession>
<feature type="domain" description="CusB-like beta-barrel" evidence="4">
    <location>
        <begin position="235"/>
        <end position="306"/>
    </location>
</feature>
<dbReference type="Gene3D" id="2.40.30.170">
    <property type="match status" value="1"/>
</dbReference>
<reference evidence="5" key="1">
    <citation type="journal article" date="2021" name="Front. Microbiol.">
        <title>Comprehensive Comparative Genomics and Phenotyping of Methylobacterium Species.</title>
        <authorList>
            <person name="Alessa O."/>
            <person name="Ogura Y."/>
            <person name="Fujitani Y."/>
            <person name="Takami H."/>
            <person name="Hayashi T."/>
            <person name="Sahin N."/>
            <person name="Tani A."/>
        </authorList>
    </citation>
    <scope>NUCLEOTIDE SEQUENCE</scope>
    <source>
        <strain evidence="5">DSM 14458</strain>
    </source>
</reference>
<dbReference type="EMBL" id="BPRE01000006">
    <property type="protein sequence ID" value="GJE75709.1"/>
    <property type="molecule type" value="Genomic_DNA"/>
</dbReference>
<dbReference type="Gene3D" id="2.40.420.20">
    <property type="match status" value="1"/>
</dbReference>
<evidence type="ECO:0000313" key="5">
    <source>
        <dbReference type="EMBL" id="GJE75709.1"/>
    </source>
</evidence>
<evidence type="ECO:0000259" key="2">
    <source>
        <dbReference type="Pfam" id="PF25876"/>
    </source>
</evidence>
<gene>
    <name evidence="5" type="primary">bepF_2</name>
    <name evidence="5" type="ORF">BGCPKDLD_2296</name>
</gene>
<feature type="domain" description="Multidrug resistance protein MdtA-like alpha-helical hairpin" evidence="2">
    <location>
        <begin position="127"/>
        <end position="196"/>
    </location>
</feature>
<evidence type="ECO:0000259" key="3">
    <source>
        <dbReference type="Pfam" id="PF25917"/>
    </source>
</evidence>
<dbReference type="Pfam" id="PF25954">
    <property type="entry name" value="Beta-barrel_RND_2"/>
    <property type="match status" value="1"/>
</dbReference>
<name>A0ABQ4UUB7_9HYPH</name>
<protein>
    <submittedName>
        <fullName evidence="5">Efflux pump periplasmic linker BepF</fullName>
    </submittedName>
</protein>
<comment type="similarity">
    <text evidence="1">Belongs to the membrane fusion protein (MFP) (TC 8.A.1) family.</text>
</comment>